<dbReference type="PANTHER" id="PTHR46116:SF39">
    <property type="entry name" value="BACULOVIRAL IAP REPEAT-CONTAINING PROTEIN 6"/>
    <property type="match status" value="1"/>
</dbReference>
<accession>A0A6C0K694</accession>
<dbReference type="InterPro" id="IPR016135">
    <property type="entry name" value="UBQ-conjugating_enzyme/RWD"/>
</dbReference>
<dbReference type="InterPro" id="IPR000608">
    <property type="entry name" value="UBC"/>
</dbReference>
<dbReference type="Gene3D" id="3.10.110.10">
    <property type="entry name" value="Ubiquitin Conjugating Enzyme"/>
    <property type="match status" value="1"/>
</dbReference>
<dbReference type="SUPFAM" id="SSF54495">
    <property type="entry name" value="UBC-like"/>
    <property type="match status" value="2"/>
</dbReference>
<organism evidence="4">
    <name type="scientific">viral metagenome</name>
    <dbReference type="NCBI Taxonomy" id="1070528"/>
    <lineage>
        <taxon>unclassified sequences</taxon>
        <taxon>metagenomes</taxon>
        <taxon>organismal metagenomes</taxon>
    </lineage>
</organism>
<dbReference type="SMART" id="SM00212">
    <property type="entry name" value="UBCc"/>
    <property type="match status" value="1"/>
</dbReference>
<dbReference type="Pfam" id="PF00179">
    <property type="entry name" value="UQ_con"/>
    <property type="match status" value="1"/>
</dbReference>
<evidence type="ECO:0000256" key="2">
    <source>
        <dbReference type="ARBA" id="ARBA00022786"/>
    </source>
</evidence>
<dbReference type="EMBL" id="MN740789">
    <property type="protein sequence ID" value="QHU11768.1"/>
    <property type="molecule type" value="Genomic_DNA"/>
</dbReference>
<dbReference type="PROSITE" id="PS50127">
    <property type="entry name" value="UBC_2"/>
    <property type="match status" value="1"/>
</dbReference>
<evidence type="ECO:0000313" key="4">
    <source>
        <dbReference type="EMBL" id="QHU11768.1"/>
    </source>
</evidence>
<sequence length="620" mass="71030">MKNNLSTQSFEFVYDDDDENENNKYYNDDETPDSTVEKGPQVIVEIGSDFQHRAVINDLEAVRTSLWPLSLSIQSIGSDTLEFKIAEIVAHFHLLFNNKYPLEAPKMMYLGPRYDFCTLIQLSIDFKKFRHKEWSIRESLVSILDDVFHLLLNKTPEIMATENDKDKDLSLWTEDEKVCLDFLKEIDCFQNSSFFEESHTNPITMGKGTGYGYDNNVGESGGRLQKKKKGVRELFSTSCSLITATTTTSTSSSSPLLEVLDMMDVLGVLTSYVQKNTYLNIAELREYLGTWVRRFPDATALRAAVEHKTRVKEFLPTLSTGPNIILIDNDNDTAEMNKFVSTHHFRNQVATVTSNSNNNIKSLYSRILLEIMDLDQLSREESSLFRLVWCPTGPFQLLRLLLYSSNDPYFGGMFEFHVYFPLEYPHVPPSVQFMTTAGGTVRFNPNLYTCGKVCLSLLGTWSGEPWNPSVNNMMHVVLALSVMIFTNQPLQNEPAYSSMVYFDPSSSAESETDNITSKELLMVRKYKFQLRYMTLQHAILAPLVNTDSIFYPAVWALFQKNQKTILHQLDRVLQQARDEKSFTPLYQAKCFQTPVSVVDHHYASNYEKMLDRVKKLSEDS</sequence>
<name>A0A6C0K694_9ZZZZ</name>
<evidence type="ECO:0000256" key="1">
    <source>
        <dbReference type="ARBA" id="ARBA00022679"/>
    </source>
</evidence>
<reference evidence="4" key="1">
    <citation type="journal article" date="2020" name="Nature">
        <title>Giant virus diversity and host interactions through global metagenomics.</title>
        <authorList>
            <person name="Schulz F."/>
            <person name="Roux S."/>
            <person name="Paez-Espino D."/>
            <person name="Jungbluth S."/>
            <person name="Walsh D.A."/>
            <person name="Denef V.J."/>
            <person name="McMahon K.D."/>
            <person name="Konstantinidis K.T."/>
            <person name="Eloe-Fadrosh E.A."/>
            <person name="Kyrpides N.C."/>
            <person name="Woyke T."/>
        </authorList>
    </citation>
    <scope>NUCLEOTIDE SEQUENCE</scope>
    <source>
        <strain evidence="4">GVMAG-S-1101169-75</strain>
    </source>
</reference>
<protein>
    <recommendedName>
        <fullName evidence="3">UBC core domain-containing protein</fullName>
    </recommendedName>
</protein>
<dbReference type="AlphaFoldDB" id="A0A6C0K694"/>
<keyword evidence="1" id="KW-0808">Transferase</keyword>
<feature type="domain" description="UBC core" evidence="3">
    <location>
        <begin position="362"/>
        <end position="539"/>
    </location>
</feature>
<evidence type="ECO:0000259" key="3">
    <source>
        <dbReference type="PROSITE" id="PS50127"/>
    </source>
</evidence>
<dbReference type="GO" id="GO:0016740">
    <property type="term" value="F:transferase activity"/>
    <property type="evidence" value="ECO:0007669"/>
    <property type="project" value="UniProtKB-KW"/>
</dbReference>
<dbReference type="PANTHER" id="PTHR46116">
    <property type="entry name" value="(E3-INDEPENDENT) E2 UBIQUITIN-CONJUGATING ENZYME"/>
    <property type="match status" value="1"/>
</dbReference>
<proteinExistence type="predicted"/>
<keyword evidence="2" id="KW-0833">Ubl conjugation pathway</keyword>